<evidence type="ECO:0000313" key="2">
    <source>
        <dbReference type="Proteomes" id="UP001603978"/>
    </source>
</evidence>
<dbReference type="RefSeq" id="WP_393169199.1">
    <property type="nucleotide sequence ID" value="NZ_JBICRM010000015.1"/>
</dbReference>
<dbReference type="Proteomes" id="UP001603978">
    <property type="component" value="Unassembled WGS sequence"/>
</dbReference>
<name>A0ABW7AG97_9ACTN</name>
<protein>
    <submittedName>
        <fullName evidence="1">Uncharacterized protein</fullName>
    </submittedName>
</protein>
<dbReference type="InterPro" id="IPR023381">
    <property type="entry name" value="YP001051499.1-like_dom_sf"/>
</dbReference>
<reference evidence="1 2" key="1">
    <citation type="submission" date="2024-10" db="EMBL/GenBank/DDBJ databases">
        <authorList>
            <person name="Topkara A.R."/>
            <person name="Saygin H."/>
        </authorList>
    </citation>
    <scope>NUCLEOTIDE SEQUENCE [LARGE SCALE GENOMIC DNA]</scope>
    <source>
        <strain evidence="1 2">M3C6</strain>
    </source>
</reference>
<evidence type="ECO:0000313" key="1">
    <source>
        <dbReference type="EMBL" id="MFG1706390.1"/>
    </source>
</evidence>
<keyword evidence="2" id="KW-1185">Reference proteome</keyword>
<dbReference type="EMBL" id="JBICRM010000015">
    <property type="protein sequence ID" value="MFG1706390.1"/>
    <property type="molecule type" value="Genomic_DNA"/>
</dbReference>
<gene>
    <name evidence="1" type="ORF">ACFLIM_24650</name>
</gene>
<dbReference type="Gene3D" id="1.20.1590.10">
    <property type="entry name" value="YP_001051499.1 domain like"/>
    <property type="match status" value="1"/>
</dbReference>
<accession>A0ABW7AG97</accession>
<comment type="caution">
    <text evidence="1">The sequence shown here is derived from an EMBL/GenBank/DDBJ whole genome shotgun (WGS) entry which is preliminary data.</text>
</comment>
<organism evidence="1 2">
    <name type="scientific">Nonomuraea marmarensis</name>
    <dbReference type="NCBI Taxonomy" id="3351344"/>
    <lineage>
        <taxon>Bacteria</taxon>
        <taxon>Bacillati</taxon>
        <taxon>Actinomycetota</taxon>
        <taxon>Actinomycetes</taxon>
        <taxon>Streptosporangiales</taxon>
        <taxon>Streptosporangiaceae</taxon>
        <taxon>Nonomuraea</taxon>
    </lineage>
</organism>
<proteinExistence type="predicted"/>
<sequence>MVNEVLRQLNSGQGNLDPVLARRLEGQLAALPEYEADDSYDSSYWAGQAVAIVEYAVRAAVASEQEEAVDGLMSVTCDLLSEVDIRVDPDVEDMEADEGPVVRAELQAQQQAAAILKSEDQPSEQLVERLLSLSEPNVTALRTKLPRWIAIEAGDGRHDLPNARR</sequence>